<protein>
    <submittedName>
        <fullName evidence="1">Similar to An02g08530</fullName>
    </submittedName>
</protein>
<accession>A0A146FCM5</accession>
<dbReference type="AlphaFoldDB" id="A0A146FCM5"/>
<name>A0A146FCM5_ASPKA</name>
<evidence type="ECO:0000313" key="2">
    <source>
        <dbReference type="Proteomes" id="UP000075230"/>
    </source>
</evidence>
<reference evidence="2" key="2">
    <citation type="submission" date="2016-02" db="EMBL/GenBank/DDBJ databases">
        <title>Genome sequencing of Aspergillus luchuensis NBRC 4314.</title>
        <authorList>
            <person name="Yamada O."/>
        </authorList>
    </citation>
    <scope>NUCLEOTIDE SEQUENCE [LARGE SCALE GENOMIC DNA]</scope>
    <source>
        <strain evidence="2">RIB 2604</strain>
    </source>
</reference>
<organism evidence="1 2">
    <name type="scientific">Aspergillus kawachii</name>
    <name type="common">White koji mold</name>
    <name type="synonym">Aspergillus awamori var. kawachi</name>
    <dbReference type="NCBI Taxonomy" id="1069201"/>
    <lineage>
        <taxon>Eukaryota</taxon>
        <taxon>Fungi</taxon>
        <taxon>Dikarya</taxon>
        <taxon>Ascomycota</taxon>
        <taxon>Pezizomycotina</taxon>
        <taxon>Eurotiomycetes</taxon>
        <taxon>Eurotiomycetidae</taxon>
        <taxon>Eurotiales</taxon>
        <taxon>Aspergillaceae</taxon>
        <taxon>Aspergillus</taxon>
        <taxon>Aspergillus subgen. Circumdati</taxon>
    </lineage>
</organism>
<dbReference type="Proteomes" id="UP000075230">
    <property type="component" value="Unassembled WGS sequence"/>
</dbReference>
<reference evidence="1 2" key="1">
    <citation type="journal article" date="2016" name="DNA Res.">
        <title>Genome sequence of Aspergillus luchuensis NBRC 4314.</title>
        <authorList>
            <person name="Yamada O."/>
            <person name="Machida M."/>
            <person name="Hosoyama A."/>
            <person name="Goto M."/>
            <person name="Takahashi T."/>
            <person name="Futagami T."/>
            <person name="Yamagata Y."/>
            <person name="Takeuchi M."/>
            <person name="Kobayashi T."/>
            <person name="Koike H."/>
            <person name="Abe K."/>
            <person name="Asai K."/>
            <person name="Arita M."/>
            <person name="Fujita N."/>
            <person name="Fukuda K."/>
            <person name="Higa K."/>
            <person name="Horikawa H."/>
            <person name="Ishikawa T."/>
            <person name="Jinno K."/>
            <person name="Kato Y."/>
            <person name="Kirimura K."/>
            <person name="Mizutani O."/>
            <person name="Nakasone K."/>
            <person name="Sano M."/>
            <person name="Shiraishi Y."/>
            <person name="Tsukahara M."/>
            <person name="Gomi K."/>
        </authorList>
    </citation>
    <scope>NUCLEOTIDE SEQUENCE [LARGE SCALE GENOMIC DNA]</scope>
    <source>
        <strain evidence="1 2">RIB 2604</strain>
    </source>
</reference>
<sequence>MPQKAAQQAGIPEGRGVRYDEIDMALFRAKLSYHATAEERMASRDPNLVSISEHQARLLRLWEMHQHSREEKNGGNMTPAERNQLAQFQWRYKRLEDLATQGTSLLDTCM</sequence>
<proteinExistence type="predicted"/>
<dbReference type="VEuPathDB" id="FungiDB:ASPFODRAFT_58138"/>
<evidence type="ECO:0000313" key="1">
    <source>
        <dbReference type="EMBL" id="GAT23608.1"/>
    </source>
</evidence>
<comment type="caution">
    <text evidence="1">The sequence shown here is derived from an EMBL/GenBank/DDBJ whole genome shotgun (WGS) entry which is preliminary data.</text>
</comment>
<gene>
    <name evidence="1" type="ORF">RIB2604_01707470</name>
</gene>
<dbReference type="EMBL" id="BCWF01000017">
    <property type="protein sequence ID" value="GAT23608.1"/>
    <property type="molecule type" value="Genomic_DNA"/>
</dbReference>